<reference evidence="1 2" key="1">
    <citation type="journal article" date="2022" name="Front. Cell. Infect. Microbiol.">
        <title>The Genomes of Two Strains of Taenia crassiceps the Animal Model for the Study of Human Cysticercosis.</title>
        <authorList>
            <person name="Bobes R.J."/>
            <person name="Estrada K."/>
            <person name="Rios-Valencia D.G."/>
            <person name="Calderon-Gallegos A."/>
            <person name="de la Torre P."/>
            <person name="Carrero J.C."/>
            <person name="Sanchez-Flores A."/>
            <person name="Laclette J.P."/>
        </authorList>
    </citation>
    <scope>NUCLEOTIDE SEQUENCE [LARGE SCALE GENOMIC DNA]</scope>
    <source>
        <strain evidence="1">WFUcys</strain>
    </source>
</reference>
<comment type="caution">
    <text evidence="1">The sequence shown here is derived from an EMBL/GenBank/DDBJ whole genome shotgun (WGS) entry which is preliminary data.</text>
</comment>
<dbReference type="Proteomes" id="UP001651158">
    <property type="component" value="Unassembled WGS sequence"/>
</dbReference>
<accession>A0ABR4Q2S1</accession>
<sequence>MCLFLYQANVLFHKTLFNRLVVPNKVNALKLKKRFNSPVVPIQVFSFAAMLLTLLKFWHLKVRLSLLQENALGLQPRPSGPIVRKEVLGLQVKTQVNVNASEKTEKAASLPSHGPSQTCSHQTVSALLSPLWDQIWCTVNHLVAPGRSIPPSACFTYL</sequence>
<name>A0ABR4Q2S1_9CEST</name>
<evidence type="ECO:0000313" key="1">
    <source>
        <dbReference type="EMBL" id="KAL5103968.1"/>
    </source>
</evidence>
<protein>
    <submittedName>
        <fullName evidence="1">Uncharacterized protein</fullName>
    </submittedName>
</protein>
<gene>
    <name evidence="1" type="ORF">TcWFU_007615</name>
</gene>
<dbReference type="EMBL" id="JAKROA010000015">
    <property type="protein sequence ID" value="KAL5103968.1"/>
    <property type="molecule type" value="Genomic_DNA"/>
</dbReference>
<proteinExistence type="predicted"/>
<keyword evidence="2" id="KW-1185">Reference proteome</keyword>
<evidence type="ECO:0000313" key="2">
    <source>
        <dbReference type="Proteomes" id="UP001651158"/>
    </source>
</evidence>
<organism evidence="1 2">
    <name type="scientific">Taenia crassiceps</name>
    <dbReference type="NCBI Taxonomy" id="6207"/>
    <lineage>
        <taxon>Eukaryota</taxon>
        <taxon>Metazoa</taxon>
        <taxon>Spiralia</taxon>
        <taxon>Lophotrochozoa</taxon>
        <taxon>Platyhelminthes</taxon>
        <taxon>Cestoda</taxon>
        <taxon>Eucestoda</taxon>
        <taxon>Cyclophyllidea</taxon>
        <taxon>Taeniidae</taxon>
        <taxon>Taenia</taxon>
    </lineage>
</organism>